<dbReference type="AlphaFoldDB" id="A0AAU9RE85"/>
<gene>
    <name evidence="2" type="ORF">TAV2_LOCUS4004</name>
</gene>
<proteinExistence type="predicted"/>
<evidence type="ECO:0000256" key="1">
    <source>
        <dbReference type="SAM" id="MobiDB-lite"/>
    </source>
</evidence>
<feature type="region of interest" description="Disordered" evidence="1">
    <location>
        <begin position="414"/>
        <end position="441"/>
    </location>
</feature>
<dbReference type="Proteomes" id="UP000836841">
    <property type="component" value="Chromosome 1"/>
</dbReference>
<protein>
    <submittedName>
        <fullName evidence="2">Uncharacterized protein</fullName>
    </submittedName>
</protein>
<keyword evidence="3" id="KW-1185">Reference proteome</keyword>
<organism evidence="2 3">
    <name type="scientific">Thlaspi arvense</name>
    <name type="common">Field penny-cress</name>
    <dbReference type="NCBI Taxonomy" id="13288"/>
    <lineage>
        <taxon>Eukaryota</taxon>
        <taxon>Viridiplantae</taxon>
        <taxon>Streptophyta</taxon>
        <taxon>Embryophyta</taxon>
        <taxon>Tracheophyta</taxon>
        <taxon>Spermatophyta</taxon>
        <taxon>Magnoliopsida</taxon>
        <taxon>eudicotyledons</taxon>
        <taxon>Gunneridae</taxon>
        <taxon>Pentapetalae</taxon>
        <taxon>rosids</taxon>
        <taxon>malvids</taxon>
        <taxon>Brassicales</taxon>
        <taxon>Brassicaceae</taxon>
        <taxon>Thlaspideae</taxon>
        <taxon>Thlaspi</taxon>
    </lineage>
</organism>
<feature type="compositionally biased region" description="Basic and acidic residues" evidence="1">
    <location>
        <begin position="659"/>
        <end position="672"/>
    </location>
</feature>
<evidence type="ECO:0000313" key="3">
    <source>
        <dbReference type="Proteomes" id="UP000836841"/>
    </source>
</evidence>
<feature type="region of interest" description="Disordered" evidence="1">
    <location>
        <begin position="499"/>
        <end position="518"/>
    </location>
</feature>
<feature type="compositionally biased region" description="Basic and acidic residues" evidence="1">
    <location>
        <begin position="752"/>
        <end position="775"/>
    </location>
</feature>
<feature type="compositionally biased region" description="Polar residues" evidence="1">
    <location>
        <begin position="503"/>
        <end position="512"/>
    </location>
</feature>
<dbReference type="PANTHER" id="PTHR33870:SF29">
    <property type="entry name" value="DENTIN SIALOPHOSPHOPROTEIN"/>
    <property type="match status" value="1"/>
</dbReference>
<name>A0AAU9RE85_THLAR</name>
<dbReference type="EMBL" id="OU466857">
    <property type="protein sequence ID" value="CAH2038675.1"/>
    <property type="molecule type" value="Genomic_DNA"/>
</dbReference>
<feature type="compositionally biased region" description="Polar residues" evidence="1">
    <location>
        <begin position="692"/>
        <end position="705"/>
    </location>
</feature>
<reference evidence="2 3" key="1">
    <citation type="submission" date="2022-03" db="EMBL/GenBank/DDBJ databases">
        <authorList>
            <person name="Nunn A."/>
            <person name="Chopra R."/>
            <person name="Nunn A."/>
            <person name="Contreras Garrido A."/>
        </authorList>
    </citation>
    <scope>NUCLEOTIDE SEQUENCE [LARGE SCALE GENOMIC DNA]</scope>
</reference>
<feature type="region of interest" description="Disordered" evidence="1">
    <location>
        <begin position="648"/>
        <end position="677"/>
    </location>
</feature>
<dbReference type="PANTHER" id="PTHR33870">
    <property type="entry name" value="CARDIOMYOPATHY-ASSOCIATED PROTEIN"/>
    <property type="match status" value="1"/>
</dbReference>
<accession>A0AAU9RE85</accession>
<evidence type="ECO:0000313" key="2">
    <source>
        <dbReference type="EMBL" id="CAH2038675.1"/>
    </source>
</evidence>
<feature type="region of interest" description="Disordered" evidence="1">
    <location>
        <begin position="729"/>
        <end position="775"/>
    </location>
</feature>
<feature type="region of interest" description="Disordered" evidence="1">
    <location>
        <begin position="181"/>
        <end position="205"/>
    </location>
</feature>
<feature type="region of interest" description="Disordered" evidence="1">
    <location>
        <begin position="692"/>
        <end position="711"/>
    </location>
</feature>
<sequence>MGVDAKDVGTLLWKILRISTNSVYTCVRKYPVVSSVSAVIFLLYTFLPWLFYFMLYSSPFIACSAFYIWNHLNFKPQKGYEVGTRKADLKHQRSVRRNARRKVEEVGKDWDSSQASEDERDKVILTTLYGEFPNSRKSHKLQKLKKDRAFLVSQEFSFEPSLKEETPSATGYVSVVDPSEMLTSGGGETEIECSSSSEGEEESIRDDKKVVAWTEDDQKNLMDLGNSEMERNKRLEHLITRRRTRRLVLRAAERSLMDMEVPSICVGRNYFGLDQDKYIIDGLQMPESAPSVLLPTKNPFDLPYDPQEEKPNLSGDSFHQEFSASAPPESLFCRHESFCRRTFPSEVELESKLETWKKSIDSWPRPQQGTFSNDDLLVGEKPLVKEANDVTRAEANDMESQHMTGIIASDSNSLLSPGEREMESSVSNQADSSRAFGKPSGDHRVGNSLIGLIPRNTGSLSSSLAAERQMYMEHFGFSTGIGHKVTQSVESDLQVEFSEIGSPPTTVDGNNSSDDEDSLFAHESDTMEKTSFSGEGNEAKQMNILDTTTESQVLPVEEAAQDFNETSSIVSPETYAAIQFEGLSDGTDVNVRSEEEEISKSIQHHLLENSDSGLHISEETTVSHTNEVVSQREEESQELVQNSVEEMKTSYVSDETEPSEGRTNQEEFEGRNHGSPTAQEMQDVVEHEASDVNQVTTDESPTSPRSVLPDMSLPLDQTLTLDSENLELTSDSQPRAVIPDSESSQYQLVGDRNSRETEGQSESNEGRSTEEDLTSHDIVHLVNTEHETHGATENIGVSRIHIILVAKIKW</sequence>